<proteinExistence type="predicted"/>
<keyword evidence="2" id="KW-1185">Reference proteome</keyword>
<accession>A0ACC2RD54</accession>
<dbReference type="EMBL" id="QTSX02007805">
    <property type="protein sequence ID" value="KAJ9047990.1"/>
    <property type="molecule type" value="Genomic_DNA"/>
</dbReference>
<name>A0ACC2RD54_9FUNG</name>
<comment type="caution">
    <text evidence="1">The sequence shown here is derived from an EMBL/GenBank/DDBJ whole genome shotgun (WGS) entry which is preliminary data.</text>
</comment>
<gene>
    <name evidence="1" type="ORF">DSO57_1039564</name>
</gene>
<evidence type="ECO:0000313" key="1">
    <source>
        <dbReference type="EMBL" id="KAJ9047990.1"/>
    </source>
</evidence>
<sequence length="76" mass="8387">MDSLSPLLGEPTPLPWPQVLTLLVCRVADPLSFTVLFPFVYFMVKDFHLTENDGEVGFYVGFIASSFAVAQTMSGK</sequence>
<evidence type="ECO:0000313" key="2">
    <source>
        <dbReference type="Proteomes" id="UP001165960"/>
    </source>
</evidence>
<dbReference type="Proteomes" id="UP001165960">
    <property type="component" value="Unassembled WGS sequence"/>
</dbReference>
<organism evidence="1 2">
    <name type="scientific">Entomophthora muscae</name>
    <dbReference type="NCBI Taxonomy" id="34485"/>
    <lineage>
        <taxon>Eukaryota</taxon>
        <taxon>Fungi</taxon>
        <taxon>Fungi incertae sedis</taxon>
        <taxon>Zoopagomycota</taxon>
        <taxon>Entomophthoromycotina</taxon>
        <taxon>Entomophthoromycetes</taxon>
        <taxon>Entomophthorales</taxon>
        <taxon>Entomophthoraceae</taxon>
        <taxon>Entomophthora</taxon>
    </lineage>
</organism>
<reference evidence="1" key="1">
    <citation type="submission" date="2022-04" db="EMBL/GenBank/DDBJ databases">
        <title>Genome of the entomopathogenic fungus Entomophthora muscae.</title>
        <authorList>
            <person name="Elya C."/>
            <person name="Lovett B.R."/>
            <person name="Lee E."/>
            <person name="Macias A.M."/>
            <person name="Hajek A.E."/>
            <person name="De Bivort B.L."/>
            <person name="Kasson M.T."/>
            <person name="De Fine Licht H.H."/>
            <person name="Stajich J.E."/>
        </authorList>
    </citation>
    <scope>NUCLEOTIDE SEQUENCE</scope>
    <source>
        <strain evidence="1">Berkeley</strain>
    </source>
</reference>
<protein>
    <submittedName>
        <fullName evidence="1">Uncharacterized protein</fullName>
    </submittedName>
</protein>